<keyword evidence="1" id="KW-0812">Transmembrane</keyword>
<feature type="transmembrane region" description="Helical" evidence="1">
    <location>
        <begin position="87"/>
        <end position="106"/>
    </location>
</feature>
<dbReference type="AlphaFoldDB" id="A0A402BE17"/>
<comment type="caution">
    <text evidence="2">The sequence shown here is derived from an EMBL/GenBank/DDBJ whole genome shotgun (WGS) entry which is preliminary data.</text>
</comment>
<dbReference type="EMBL" id="BIFT01000002">
    <property type="protein sequence ID" value="GCE29633.1"/>
    <property type="molecule type" value="Genomic_DNA"/>
</dbReference>
<dbReference type="InterPro" id="IPR018750">
    <property type="entry name" value="DUF2306_membrane"/>
</dbReference>
<evidence type="ECO:0000313" key="3">
    <source>
        <dbReference type="Proteomes" id="UP000287171"/>
    </source>
</evidence>
<proteinExistence type="predicted"/>
<dbReference type="Pfam" id="PF10067">
    <property type="entry name" value="DUF2306"/>
    <property type="match status" value="1"/>
</dbReference>
<organism evidence="2 3">
    <name type="scientific">Dictyobacter alpinus</name>
    <dbReference type="NCBI Taxonomy" id="2014873"/>
    <lineage>
        <taxon>Bacteria</taxon>
        <taxon>Bacillati</taxon>
        <taxon>Chloroflexota</taxon>
        <taxon>Ktedonobacteria</taxon>
        <taxon>Ktedonobacterales</taxon>
        <taxon>Dictyobacteraceae</taxon>
        <taxon>Dictyobacter</taxon>
    </lineage>
</organism>
<evidence type="ECO:0008006" key="4">
    <source>
        <dbReference type="Google" id="ProtNLM"/>
    </source>
</evidence>
<keyword evidence="3" id="KW-1185">Reference proteome</keyword>
<name>A0A402BE17_9CHLR</name>
<feature type="transmembrane region" description="Helical" evidence="1">
    <location>
        <begin position="46"/>
        <end position="67"/>
    </location>
</feature>
<evidence type="ECO:0000313" key="2">
    <source>
        <dbReference type="EMBL" id="GCE29633.1"/>
    </source>
</evidence>
<feature type="transmembrane region" description="Helical" evidence="1">
    <location>
        <begin position="150"/>
        <end position="171"/>
    </location>
</feature>
<feature type="transmembrane region" description="Helical" evidence="1">
    <location>
        <begin position="112"/>
        <end position="130"/>
    </location>
</feature>
<dbReference type="Proteomes" id="UP000287171">
    <property type="component" value="Unassembled WGS sequence"/>
</dbReference>
<accession>A0A402BE17</accession>
<reference evidence="3" key="1">
    <citation type="submission" date="2018-12" db="EMBL/GenBank/DDBJ databases">
        <title>Tengunoibacter tsumagoiensis gen. nov., sp. nov., Dictyobacter kobayashii sp. nov., D. alpinus sp. nov., and D. joshuensis sp. nov. and description of Dictyobacteraceae fam. nov. within the order Ktedonobacterales isolated from Tengu-no-mugimeshi.</title>
        <authorList>
            <person name="Wang C.M."/>
            <person name="Zheng Y."/>
            <person name="Sakai Y."/>
            <person name="Toyoda A."/>
            <person name="Minakuchi Y."/>
            <person name="Abe K."/>
            <person name="Yokota A."/>
            <person name="Yabe S."/>
        </authorList>
    </citation>
    <scope>NUCLEOTIDE SEQUENCE [LARGE SCALE GENOMIC DNA]</scope>
    <source>
        <strain evidence="3">Uno16</strain>
    </source>
</reference>
<feature type="transmembrane region" description="Helical" evidence="1">
    <location>
        <begin position="191"/>
        <end position="209"/>
    </location>
</feature>
<sequence>MVKVRQYVGWSLGLLVILGIGMVMISPYVQLNPAQSRIRLESSFSLHYALLTTHIFLAFIALVIGPLQFIPGVRRRFLFVHQNIGRVYLSCVLISGIAGFIVGLYTRDFTSQIAFLTLAVLWLISATMAYRAIRRRRIAEHFTWMVRNYAFTLVAVVARIIVPLSILVQLLRGHLSRPLNISQILDTTLGTGIWLALVLNLLVAEWLILQRVQRTAKRGVI</sequence>
<keyword evidence="1" id="KW-1133">Transmembrane helix</keyword>
<keyword evidence="1" id="KW-0472">Membrane</keyword>
<evidence type="ECO:0000256" key="1">
    <source>
        <dbReference type="SAM" id="Phobius"/>
    </source>
</evidence>
<protein>
    <recommendedName>
        <fullName evidence="4">DUF2306 domain-containing protein</fullName>
    </recommendedName>
</protein>
<feature type="transmembrane region" description="Helical" evidence="1">
    <location>
        <begin position="7"/>
        <end position="26"/>
    </location>
</feature>
<gene>
    <name evidence="2" type="ORF">KDA_51170</name>
</gene>